<dbReference type="PANTHER" id="PTHR35093">
    <property type="entry name" value="OUTER MEMBRANE PROTEIN NMB0088-RELATED"/>
    <property type="match status" value="1"/>
</dbReference>
<evidence type="ECO:0000256" key="2">
    <source>
        <dbReference type="ARBA" id="ARBA00008163"/>
    </source>
</evidence>
<feature type="chain" id="PRO_5046608844" evidence="8">
    <location>
        <begin position="24"/>
        <end position="463"/>
    </location>
</feature>
<evidence type="ECO:0000256" key="4">
    <source>
        <dbReference type="ARBA" id="ARBA00022692"/>
    </source>
</evidence>
<keyword evidence="6" id="KW-0472">Membrane</keyword>
<gene>
    <name evidence="9" type="ORF">DESUT3_29140</name>
</gene>
<evidence type="ECO:0000256" key="8">
    <source>
        <dbReference type="SAM" id="SignalP"/>
    </source>
</evidence>
<dbReference type="RefSeq" id="WP_221249242.1">
    <property type="nucleotide sequence ID" value="NZ_AP024355.1"/>
</dbReference>
<organism evidence="9 10">
    <name type="scientific">Desulfuromonas versatilis</name>
    <dbReference type="NCBI Taxonomy" id="2802975"/>
    <lineage>
        <taxon>Bacteria</taxon>
        <taxon>Pseudomonadati</taxon>
        <taxon>Thermodesulfobacteriota</taxon>
        <taxon>Desulfuromonadia</taxon>
        <taxon>Desulfuromonadales</taxon>
        <taxon>Desulfuromonadaceae</taxon>
        <taxon>Desulfuromonas</taxon>
    </lineage>
</organism>
<dbReference type="SUPFAM" id="SSF56935">
    <property type="entry name" value="Porins"/>
    <property type="match status" value="1"/>
</dbReference>
<comment type="subcellular location">
    <subcellularLocation>
        <location evidence="1">Cell outer membrane</location>
        <topology evidence="1">Multi-pass membrane protein</topology>
    </subcellularLocation>
</comment>
<name>A0ABN6E0K1_9BACT</name>
<evidence type="ECO:0000313" key="10">
    <source>
        <dbReference type="Proteomes" id="UP001319827"/>
    </source>
</evidence>
<dbReference type="InterPro" id="IPR005017">
    <property type="entry name" value="OMPP1/FadL/TodX"/>
</dbReference>
<dbReference type="PANTHER" id="PTHR35093:SF8">
    <property type="entry name" value="OUTER MEMBRANE PROTEIN NMB0088-RELATED"/>
    <property type="match status" value="1"/>
</dbReference>
<evidence type="ECO:0000256" key="1">
    <source>
        <dbReference type="ARBA" id="ARBA00004571"/>
    </source>
</evidence>
<dbReference type="Proteomes" id="UP001319827">
    <property type="component" value="Chromosome"/>
</dbReference>
<keyword evidence="10" id="KW-1185">Reference proteome</keyword>
<dbReference type="EMBL" id="AP024355">
    <property type="protein sequence ID" value="BCR05845.1"/>
    <property type="molecule type" value="Genomic_DNA"/>
</dbReference>
<feature type="signal peptide" evidence="8">
    <location>
        <begin position="1"/>
        <end position="23"/>
    </location>
</feature>
<protein>
    <submittedName>
        <fullName evidence="9">Aromatic hydrocarbon degradation protein</fullName>
    </submittedName>
</protein>
<keyword evidence="5 8" id="KW-0732">Signal</keyword>
<evidence type="ECO:0000256" key="5">
    <source>
        <dbReference type="ARBA" id="ARBA00022729"/>
    </source>
</evidence>
<evidence type="ECO:0000256" key="7">
    <source>
        <dbReference type="ARBA" id="ARBA00023237"/>
    </source>
</evidence>
<keyword evidence="3" id="KW-1134">Transmembrane beta strand</keyword>
<dbReference type="Pfam" id="PF03349">
    <property type="entry name" value="Toluene_X"/>
    <property type="match status" value="1"/>
</dbReference>
<reference evidence="9 10" key="2">
    <citation type="journal article" date="2021" name="Int. J. Syst. Evol. Microbiol.">
        <title>Isolation and Polyphasic Characterization of Desulfuromonas versatilis sp. Nov., an Electrogenic Bacteria Capable of Versatile Metabolism Isolated from a Graphene Oxide-Reducing Enrichment Culture.</title>
        <authorList>
            <person name="Xie L."/>
            <person name="Yoshida N."/>
            <person name="Ishii S."/>
            <person name="Meng L."/>
        </authorList>
    </citation>
    <scope>NUCLEOTIDE SEQUENCE [LARGE SCALE GENOMIC DNA]</scope>
    <source>
        <strain evidence="9 10">NIT-T3</strain>
    </source>
</reference>
<proteinExistence type="inferred from homology"/>
<evidence type="ECO:0000256" key="3">
    <source>
        <dbReference type="ARBA" id="ARBA00022452"/>
    </source>
</evidence>
<sequence length="463" mass="50106">MKMLSRLVVGVLCLMLTASPAFSAGFALIEQGVSNLGNAFAGGSAIAEDATTIFFNPAGLTRLEGQQAIAAIHFIKPSAKFDKDRAENVFSTPSAPAPINGSEGGDAGKLGVAPNLYYAINLDNGWAFGLGINAPFGLATEYDKTWVGRYHAVDSKVLTVNINPSAAYRINDQLSVGAGVSAQYIEAELSSMIDFGLQAAQLNAGFAPLASNPQADVFADLKADDWSYGYNLGLLYEVTKDSRLGMAYRSRIKHELEGDADFEVPSAFLAGFPAGPGVTLATIANSTFTSQGVRGDITLPASASLSYYHRYNPRWAVMADVTWTEWSTFDKLLIEFDGTLANNPSLTTENWDDSWRYSLGTTFNPNESWALRFGLAFDEEPIPDAEHRTPRIPGEDRFWTAFGFGYKFNRSASLDFGYAHLFVKDSKINKTAAPGTEDAGRGTLVGTYENSVDIASLQFTYNF</sequence>
<evidence type="ECO:0000256" key="6">
    <source>
        <dbReference type="ARBA" id="ARBA00023136"/>
    </source>
</evidence>
<comment type="similarity">
    <text evidence="2">Belongs to the OmpP1/FadL family.</text>
</comment>
<reference evidence="9 10" key="1">
    <citation type="journal article" date="2016" name="C (Basel)">
        <title>Selective Growth of and Electricity Production by Marine Exoelectrogenic Bacteria in Self-Aggregated Hydrogel of Microbially Reduced Graphene Oxide.</title>
        <authorList>
            <person name="Yoshida N."/>
            <person name="Goto Y."/>
            <person name="Miyata Y."/>
        </authorList>
    </citation>
    <scope>NUCLEOTIDE SEQUENCE [LARGE SCALE GENOMIC DNA]</scope>
    <source>
        <strain evidence="9 10">NIT-T3</strain>
    </source>
</reference>
<evidence type="ECO:0000313" key="9">
    <source>
        <dbReference type="EMBL" id="BCR05845.1"/>
    </source>
</evidence>
<accession>A0ABN6E0K1</accession>
<dbReference type="Gene3D" id="2.40.160.60">
    <property type="entry name" value="Outer membrane protein transport protein (OMPP1/FadL/TodX)"/>
    <property type="match status" value="1"/>
</dbReference>
<keyword evidence="7" id="KW-0998">Cell outer membrane</keyword>
<keyword evidence="4" id="KW-0812">Transmembrane</keyword>